<reference evidence="1 2" key="1">
    <citation type="submission" date="2018-08" db="EMBL/GenBank/DDBJ databases">
        <title>A genome reference for cultivated species of the human gut microbiota.</title>
        <authorList>
            <person name="Zou Y."/>
            <person name="Xue W."/>
            <person name="Luo G."/>
        </authorList>
    </citation>
    <scope>NUCLEOTIDE SEQUENCE [LARGE SCALE GENOMIC DNA]</scope>
    <source>
        <strain evidence="1 2">AM18-6</strain>
    </source>
</reference>
<comment type="caution">
    <text evidence="1">The sequence shown here is derived from an EMBL/GenBank/DDBJ whole genome shotgun (WGS) entry which is preliminary data.</text>
</comment>
<dbReference type="Proteomes" id="UP000266644">
    <property type="component" value="Unassembled WGS sequence"/>
</dbReference>
<name>A0A396C805_BACFG</name>
<proteinExistence type="predicted"/>
<gene>
    <name evidence="1" type="ORF">DW228_06310</name>
</gene>
<sequence length="143" mass="16642">MNNETIVTGRIVQFRKFLEEGDDKVLILVLDDYGLETERCLVKLLFTRMNLEHVSTDLIPAEDENLSRIKYYVPMTRHLCRPKRRKIICATGIVVRIASEALFQKYRMTLRHRRRVLNCSGHSGTTESLANISNTPKRTYDSK</sequence>
<accession>A0A396C805</accession>
<dbReference type="EMBL" id="QRJE01000008">
    <property type="protein sequence ID" value="RHH14410.1"/>
    <property type="molecule type" value="Genomic_DNA"/>
</dbReference>
<organism evidence="1 2">
    <name type="scientific">Bacteroides fragilis</name>
    <dbReference type="NCBI Taxonomy" id="817"/>
    <lineage>
        <taxon>Bacteria</taxon>
        <taxon>Pseudomonadati</taxon>
        <taxon>Bacteroidota</taxon>
        <taxon>Bacteroidia</taxon>
        <taxon>Bacteroidales</taxon>
        <taxon>Bacteroidaceae</taxon>
        <taxon>Bacteroides</taxon>
    </lineage>
</organism>
<dbReference type="AlphaFoldDB" id="A0A396C805"/>
<protein>
    <submittedName>
        <fullName evidence="1">Uncharacterized protein</fullName>
    </submittedName>
</protein>
<evidence type="ECO:0000313" key="2">
    <source>
        <dbReference type="Proteomes" id="UP000266644"/>
    </source>
</evidence>
<evidence type="ECO:0000313" key="1">
    <source>
        <dbReference type="EMBL" id="RHH14410.1"/>
    </source>
</evidence>